<evidence type="ECO:0000313" key="22">
    <source>
        <dbReference type="Proteomes" id="UP000054350"/>
    </source>
</evidence>
<evidence type="ECO:0000256" key="3">
    <source>
        <dbReference type="ARBA" id="ARBA00022448"/>
    </source>
</evidence>
<dbReference type="PANTHER" id="PTHR24093">
    <property type="entry name" value="CATION TRANSPORTING ATPASE"/>
    <property type="match status" value="1"/>
</dbReference>
<evidence type="ECO:0000256" key="11">
    <source>
        <dbReference type="ARBA" id="ARBA00022967"/>
    </source>
</evidence>
<sequence>MSTRPPPATSHSPSLGPLLAHASSNDALLAGSAPDLAAAHMTAADDARGAAAPAAPAAIPTVKPVMTAHPVFPLAIETLQELTDNRNLALLADLGGAEGLARTLHADLANGLCSDEHGLPGEDKLDPADPAALAHDLLPEGYELDEKLKARRHAYGTNFLAPSPPPSLFGLMLEALNDRMLQILLAAAIVSIGVGLYMKFDGGDPYEWIEGVAILATVAIVVLVNAGNDYKKALQFRFLSTQRGLSSTITVTRRATATAPAAQTQLPLIHLLVGDIVHLVTGDVVPADGVLLNASNCKLDESTVTGETDAVKKTLDGDRFLISGSKVIDGMATYLVTTVGPHSLHGRSVMALRNAPPEFTPLQTKLNRLANNIAKFGIAGASVIVLVSIIKFLAIYAPKGWTKTEPNGTEIHLGGAGIAQKIIKILITGVTVVVVAVPEGLPMAVTLALGYATIRMLKDNNLVRVLSSCETMGGATTICSDKTGTLTQNKMTVVQGDFFGGALSFSTEEQIKQRAMGADLAKFRPVLTQSINLNSTAYEGADEAGQPMLVGPKTECALLGFSAALDAPFAADRAAATQLGMLPFSSEKKRMSVLIAKEGVFGAEFPPSNGLQVVQSTAHPNECNPPVRGAARLFTKGASEIVLHACDWYLAADGTVAPLDATTKARIEARIFDYATQALRTIGIAYKDMVAPATSELAPELDMHNLVWLGVVGIEDPLRPEVPPAVAKCQTAGIVVRMVTGDNKVTAENIAKKCGILHDDGIVLEGPVFRALSDAEMEKMLPKLRVLARSSPLDKRILVNKLKSMGQTVAVTGDGTNDAPALKAADVGFAMGIAGTEVAKEAADIVLLDDNFASLTKAVVWGRSVYDAVRKFLQFQLTVNITAVGLALITAAADEDSETVITAVQMLWVNLIMDTLAALALATDPPTEALLDRLPHKKSDPLIGYDMWKQMLIQAAYQIAVTISLTYRAPSVFSFTFEEVDADKSSFGLAADANAATVENYVHRRLSAIVFNTFVWMQLFNLFNGRQIHGEYNVFERVTHNPMFMGIVLIIGVIQVIIIQFGSLVFNVTTLSGAEWGVCLAFGFVSLPLGLIIKAVIPDIGRAWFTAKFYGPDAEKAAKEADEEEQRLLAAAEQEAVAAAAAAAVPAPGAPPMHRISLAPVDVELAPLDGVSVASPRTAPSMKSGTASFVAKAPTSGASIASASGAAPAPISRAARVHWEAAIRKTRAQVSVVSAFRTFQRDPSGVVVLE</sequence>
<evidence type="ECO:0000256" key="5">
    <source>
        <dbReference type="ARBA" id="ARBA00022692"/>
    </source>
</evidence>
<dbReference type="InterPro" id="IPR001757">
    <property type="entry name" value="P_typ_ATPase"/>
</dbReference>
<evidence type="ECO:0000256" key="14">
    <source>
        <dbReference type="ARBA" id="ARBA00023136"/>
    </source>
</evidence>
<dbReference type="AlphaFoldDB" id="A0A0L0SNS5"/>
<feature type="transmembrane region" description="Helical" evidence="17">
    <location>
        <begin position="1044"/>
        <end position="1068"/>
    </location>
</feature>
<dbReference type="VEuPathDB" id="FungiDB:AMAG_09217"/>
<dbReference type="OrthoDB" id="3352408at2759"/>
<evidence type="ECO:0000256" key="10">
    <source>
        <dbReference type="ARBA" id="ARBA00022842"/>
    </source>
</evidence>
<dbReference type="Gene3D" id="2.70.150.10">
    <property type="entry name" value="Calcium-transporting ATPase, cytoplasmic transduction domain A"/>
    <property type="match status" value="1"/>
</dbReference>
<evidence type="ECO:0000313" key="21">
    <source>
        <dbReference type="EMBL" id="KNE64176.1"/>
    </source>
</evidence>
<proteinExistence type="predicted"/>
<dbReference type="PRINTS" id="PR00120">
    <property type="entry name" value="HATPASE"/>
</dbReference>
<dbReference type="GO" id="GO:0005388">
    <property type="term" value="F:P-type calcium transporter activity"/>
    <property type="evidence" value="ECO:0007669"/>
    <property type="project" value="UniProtKB-EC"/>
</dbReference>
<dbReference type="SUPFAM" id="SSF81665">
    <property type="entry name" value="Calcium ATPase, transmembrane domain M"/>
    <property type="match status" value="1"/>
</dbReference>
<dbReference type="Pfam" id="PF13246">
    <property type="entry name" value="Cation_ATPase"/>
    <property type="match status" value="1"/>
</dbReference>
<dbReference type="Gene3D" id="3.40.50.1000">
    <property type="entry name" value="HAD superfamily/HAD-like"/>
    <property type="match status" value="1"/>
</dbReference>
<reference evidence="21 22" key="1">
    <citation type="submission" date="2009-11" db="EMBL/GenBank/DDBJ databases">
        <title>Annotation of Allomyces macrogynus ATCC 38327.</title>
        <authorList>
            <consortium name="The Broad Institute Genome Sequencing Platform"/>
            <person name="Russ C."/>
            <person name="Cuomo C."/>
            <person name="Burger G."/>
            <person name="Gray M.W."/>
            <person name="Holland P.W.H."/>
            <person name="King N."/>
            <person name="Lang F.B.F."/>
            <person name="Roger A.J."/>
            <person name="Ruiz-Trillo I."/>
            <person name="Young S.K."/>
            <person name="Zeng Q."/>
            <person name="Gargeya S."/>
            <person name="Fitzgerald M."/>
            <person name="Haas B."/>
            <person name="Abouelleil A."/>
            <person name="Alvarado L."/>
            <person name="Arachchi H.M."/>
            <person name="Berlin A."/>
            <person name="Chapman S.B."/>
            <person name="Gearin G."/>
            <person name="Goldberg J."/>
            <person name="Griggs A."/>
            <person name="Gujja S."/>
            <person name="Hansen M."/>
            <person name="Heiman D."/>
            <person name="Howarth C."/>
            <person name="Larimer J."/>
            <person name="Lui A."/>
            <person name="MacDonald P.J.P."/>
            <person name="McCowen C."/>
            <person name="Montmayeur A."/>
            <person name="Murphy C."/>
            <person name="Neiman D."/>
            <person name="Pearson M."/>
            <person name="Priest M."/>
            <person name="Roberts A."/>
            <person name="Saif S."/>
            <person name="Shea T."/>
            <person name="Sisk P."/>
            <person name="Stolte C."/>
            <person name="Sykes S."/>
            <person name="Wortman J."/>
            <person name="Nusbaum C."/>
            <person name="Birren B."/>
        </authorList>
    </citation>
    <scope>NUCLEOTIDE SEQUENCE [LARGE SCALE GENOMIC DNA]</scope>
    <source>
        <strain evidence="21 22">ATCC 38327</strain>
    </source>
</reference>
<dbReference type="InterPro" id="IPR023299">
    <property type="entry name" value="ATPase_P-typ_cyto_dom_N"/>
</dbReference>
<dbReference type="SUPFAM" id="SSF81653">
    <property type="entry name" value="Calcium ATPase, transduction domain A"/>
    <property type="match status" value="1"/>
</dbReference>
<dbReference type="STRING" id="578462.A0A0L0SNS5"/>
<dbReference type="GO" id="GO:0006874">
    <property type="term" value="P:intracellular calcium ion homeostasis"/>
    <property type="evidence" value="ECO:0007669"/>
    <property type="project" value="TreeGrafter"/>
</dbReference>
<keyword evidence="7" id="KW-0547">Nucleotide-binding</keyword>
<feature type="transmembrane region" description="Helical" evidence="17">
    <location>
        <begin position="181"/>
        <end position="200"/>
    </location>
</feature>
<dbReference type="NCBIfam" id="TIGR01494">
    <property type="entry name" value="ATPase_P-type"/>
    <property type="match status" value="2"/>
</dbReference>
<name>A0A0L0SNS5_ALLM3</name>
<dbReference type="FunFam" id="1.20.1110.10:FF:000039">
    <property type="entry name" value="Calcium-transporting ATPase"/>
    <property type="match status" value="1"/>
</dbReference>
<organism evidence="21 22">
    <name type="scientific">Allomyces macrogynus (strain ATCC 38327)</name>
    <name type="common">Allomyces javanicus var. macrogynus</name>
    <dbReference type="NCBI Taxonomy" id="578462"/>
    <lineage>
        <taxon>Eukaryota</taxon>
        <taxon>Fungi</taxon>
        <taxon>Fungi incertae sedis</taxon>
        <taxon>Blastocladiomycota</taxon>
        <taxon>Blastocladiomycetes</taxon>
        <taxon>Blastocladiales</taxon>
        <taxon>Blastocladiaceae</taxon>
        <taxon>Allomyces</taxon>
    </lineage>
</organism>
<dbReference type="PROSITE" id="PS00154">
    <property type="entry name" value="ATPASE_E1_E2"/>
    <property type="match status" value="1"/>
</dbReference>
<dbReference type="FunFam" id="3.40.50.1000:FF:000018">
    <property type="entry name" value="Calcium-transporting ATPase"/>
    <property type="match status" value="1"/>
</dbReference>
<dbReference type="Gene3D" id="3.40.1110.10">
    <property type="entry name" value="Calcium-transporting ATPase, cytoplasmic domain N"/>
    <property type="match status" value="1"/>
</dbReference>
<gene>
    <name evidence="21" type="ORF">AMAG_09217</name>
</gene>
<dbReference type="InterPro" id="IPR008250">
    <property type="entry name" value="ATPase_P-typ_transduc_dom_A_sf"/>
</dbReference>
<dbReference type="InterPro" id="IPR059000">
    <property type="entry name" value="ATPase_P-type_domA"/>
</dbReference>
<feature type="transmembrane region" description="Helical" evidence="17">
    <location>
        <begin position="376"/>
        <end position="397"/>
    </location>
</feature>
<dbReference type="GO" id="GO:0005886">
    <property type="term" value="C:plasma membrane"/>
    <property type="evidence" value="ECO:0007669"/>
    <property type="project" value="TreeGrafter"/>
</dbReference>
<accession>A0A0L0SNS5</accession>
<dbReference type="PRINTS" id="PR00119">
    <property type="entry name" value="CATATPASE"/>
</dbReference>
<keyword evidence="9" id="KW-0067">ATP-binding</keyword>
<dbReference type="InterPro" id="IPR004014">
    <property type="entry name" value="ATPase_P-typ_cation-transptr_N"/>
</dbReference>
<dbReference type="SFLD" id="SFLDF00027">
    <property type="entry name" value="p-type_atpase"/>
    <property type="match status" value="1"/>
</dbReference>
<keyword evidence="11" id="KW-1278">Translocase</keyword>
<evidence type="ECO:0000256" key="9">
    <source>
        <dbReference type="ARBA" id="ARBA00022840"/>
    </source>
</evidence>
<feature type="transmembrane region" description="Helical" evidence="17">
    <location>
        <begin position="206"/>
        <end position="227"/>
    </location>
</feature>
<dbReference type="InterPro" id="IPR006068">
    <property type="entry name" value="ATPase_P-typ_cation-transptr_C"/>
</dbReference>
<dbReference type="eggNOG" id="KOG0204">
    <property type="taxonomic scope" value="Eukaryota"/>
</dbReference>
<keyword evidence="8" id="KW-0106">Calcium</keyword>
<dbReference type="InterPro" id="IPR023298">
    <property type="entry name" value="ATPase_P-typ_TM_dom_sf"/>
</dbReference>
<evidence type="ECO:0000256" key="13">
    <source>
        <dbReference type="ARBA" id="ARBA00023065"/>
    </source>
</evidence>
<dbReference type="InterPro" id="IPR023214">
    <property type="entry name" value="HAD_sf"/>
</dbReference>
<dbReference type="PANTHER" id="PTHR24093:SF369">
    <property type="entry name" value="CALCIUM-TRANSPORTING ATPASE"/>
    <property type="match status" value="1"/>
</dbReference>
<evidence type="ECO:0000256" key="1">
    <source>
        <dbReference type="ARBA" id="ARBA00004127"/>
    </source>
</evidence>
<evidence type="ECO:0000256" key="7">
    <source>
        <dbReference type="ARBA" id="ARBA00022741"/>
    </source>
</evidence>
<dbReference type="EMBL" id="GG745344">
    <property type="protein sequence ID" value="KNE64176.1"/>
    <property type="molecule type" value="Genomic_DNA"/>
</dbReference>
<keyword evidence="12 17" id="KW-1133">Transmembrane helix</keyword>
<dbReference type="SUPFAM" id="SSF81660">
    <property type="entry name" value="Metal cation-transporting ATPase, ATP-binding domain N"/>
    <property type="match status" value="1"/>
</dbReference>
<dbReference type="SFLD" id="SFLDS00003">
    <property type="entry name" value="Haloacid_Dehalogenase"/>
    <property type="match status" value="1"/>
</dbReference>
<dbReference type="InterPro" id="IPR036412">
    <property type="entry name" value="HAD-like_sf"/>
</dbReference>
<reference evidence="22" key="2">
    <citation type="submission" date="2009-11" db="EMBL/GenBank/DDBJ databases">
        <title>The Genome Sequence of Allomyces macrogynus strain ATCC 38327.</title>
        <authorList>
            <consortium name="The Broad Institute Genome Sequencing Platform"/>
            <person name="Russ C."/>
            <person name="Cuomo C."/>
            <person name="Shea T."/>
            <person name="Young S.K."/>
            <person name="Zeng Q."/>
            <person name="Koehrsen M."/>
            <person name="Haas B."/>
            <person name="Borodovsky M."/>
            <person name="Guigo R."/>
            <person name="Alvarado L."/>
            <person name="Berlin A."/>
            <person name="Borenstein D."/>
            <person name="Chen Z."/>
            <person name="Engels R."/>
            <person name="Freedman E."/>
            <person name="Gellesch M."/>
            <person name="Goldberg J."/>
            <person name="Griggs A."/>
            <person name="Gujja S."/>
            <person name="Heiman D."/>
            <person name="Hepburn T."/>
            <person name="Howarth C."/>
            <person name="Jen D."/>
            <person name="Larson L."/>
            <person name="Lewis B."/>
            <person name="Mehta T."/>
            <person name="Park D."/>
            <person name="Pearson M."/>
            <person name="Roberts A."/>
            <person name="Saif S."/>
            <person name="Shenoy N."/>
            <person name="Sisk P."/>
            <person name="Stolte C."/>
            <person name="Sykes S."/>
            <person name="Walk T."/>
            <person name="White J."/>
            <person name="Yandava C."/>
            <person name="Burger G."/>
            <person name="Gray M.W."/>
            <person name="Holland P.W.H."/>
            <person name="King N."/>
            <person name="Lang F.B.F."/>
            <person name="Roger A.J."/>
            <person name="Ruiz-Trillo I."/>
            <person name="Lander E."/>
            <person name="Nusbaum C."/>
        </authorList>
    </citation>
    <scope>NUCLEOTIDE SEQUENCE [LARGE SCALE GENOMIC DNA]</scope>
    <source>
        <strain evidence="22">ATCC 38327</strain>
    </source>
</reference>
<feature type="transmembrane region" description="Helical" evidence="17">
    <location>
        <begin position="1006"/>
        <end position="1023"/>
    </location>
</feature>
<evidence type="ECO:0000256" key="16">
    <source>
        <dbReference type="ARBA" id="ARBA00067965"/>
    </source>
</evidence>
<evidence type="ECO:0000256" key="8">
    <source>
        <dbReference type="ARBA" id="ARBA00022837"/>
    </source>
</evidence>
<feature type="domain" description="Cation-transporting P-type ATPase N-terminal" evidence="20">
    <location>
        <begin position="147"/>
        <end position="191"/>
    </location>
</feature>
<feature type="transmembrane region" description="Helical" evidence="17">
    <location>
        <begin position="1074"/>
        <end position="1097"/>
    </location>
</feature>
<evidence type="ECO:0000259" key="19">
    <source>
        <dbReference type="Pfam" id="PF00689"/>
    </source>
</evidence>
<evidence type="ECO:0000256" key="4">
    <source>
        <dbReference type="ARBA" id="ARBA00022568"/>
    </source>
</evidence>
<comment type="catalytic activity">
    <reaction evidence="15">
        <text>Ca(2+)(in) + ATP + H2O = Ca(2+)(out) + ADP + phosphate + H(+)</text>
        <dbReference type="Rhea" id="RHEA:18105"/>
        <dbReference type="ChEBI" id="CHEBI:15377"/>
        <dbReference type="ChEBI" id="CHEBI:15378"/>
        <dbReference type="ChEBI" id="CHEBI:29108"/>
        <dbReference type="ChEBI" id="CHEBI:30616"/>
        <dbReference type="ChEBI" id="CHEBI:43474"/>
        <dbReference type="ChEBI" id="CHEBI:456216"/>
        <dbReference type="EC" id="7.2.2.10"/>
    </reaction>
</comment>
<protein>
    <recommendedName>
        <fullName evidence="16">Calcium-transporting ATPase 2</fullName>
        <ecNumber evidence="2">7.2.2.10</ecNumber>
    </recommendedName>
</protein>
<keyword evidence="6" id="KW-0479">Metal-binding</keyword>
<evidence type="ECO:0000256" key="17">
    <source>
        <dbReference type="SAM" id="Phobius"/>
    </source>
</evidence>
<keyword evidence="3" id="KW-0813">Transport</keyword>
<dbReference type="InterPro" id="IPR044492">
    <property type="entry name" value="P_typ_ATPase_HD_dom"/>
</dbReference>
<evidence type="ECO:0000259" key="20">
    <source>
        <dbReference type="Pfam" id="PF00690"/>
    </source>
</evidence>
<feature type="domain" description="Cation-transporting P-type ATPase C-terminal" evidence="19">
    <location>
        <begin position="900"/>
        <end position="1095"/>
    </location>
</feature>
<dbReference type="EC" id="7.2.2.10" evidence="2"/>
<dbReference type="GO" id="GO:0016887">
    <property type="term" value="F:ATP hydrolysis activity"/>
    <property type="evidence" value="ECO:0007669"/>
    <property type="project" value="InterPro"/>
</dbReference>
<dbReference type="GO" id="GO:0046872">
    <property type="term" value="F:metal ion binding"/>
    <property type="evidence" value="ECO:0007669"/>
    <property type="project" value="UniProtKB-KW"/>
</dbReference>
<dbReference type="GO" id="GO:0005524">
    <property type="term" value="F:ATP binding"/>
    <property type="evidence" value="ECO:0007669"/>
    <property type="project" value="UniProtKB-KW"/>
</dbReference>
<keyword evidence="22" id="KW-1185">Reference proteome</keyword>
<keyword evidence="13" id="KW-0406">Ion transport</keyword>
<dbReference type="GO" id="GO:0012505">
    <property type="term" value="C:endomembrane system"/>
    <property type="evidence" value="ECO:0007669"/>
    <property type="project" value="UniProtKB-SubCell"/>
</dbReference>
<keyword evidence="14 17" id="KW-0472">Membrane</keyword>
<dbReference type="InterPro" id="IPR018303">
    <property type="entry name" value="ATPase_P-typ_P_site"/>
</dbReference>
<evidence type="ECO:0000256" key="6">
    <source>
        <dbReference type="ARBA" id="ARBA00022723"/>
    </source>
</evidence>
<dbReference type="Pfam" id="PF00690">
    <property type="entry name" value="Cation_ATPase_N"/>
    <property type="match status" value="1"/>
</dbReference>
<dbReference type="SFLD" id="SFLDG00002">
    <property type="entry name" value="C1.7:_P-type_atpase_like"/>
    <property type="match status" value="1"/>
</dbReference>
<evidence type="ECO:0000256" key="15">
    <source>
        <dbReference type="ARBA" id="ARBA00048694"/>
    </source>
</evidence>
<dbReference type="Gene3D" id="1.20.1110.10">
    <property type="entry name" value="Calcium-transporting ATPase, transmembrane domain"/>
    <property type="match status" value="1"/>
</dbReference>
<dbReference type="Pfam" id="PF00689">
    <property type="entry name" value="Cation_ATPase_C"/>
    <property type="match status" value="1"/>
</dbReference>
<evidence type="ECO:0000259" key="18">
    <source>
        <dbReference type="Pfam" id="PF00122"/>
    </source>
</evidence>
<dbReference type="Proteomes" id="UP000054350">
    <property type="component" value="Unassembled WGS sequence"/>
</dbReference>
<keyword evidence="5 17" id="KW-0812">Transmembrane</keyword>
<keyword evidence="10" id="KW-0460">Magnesium</keyword>
<dbReference type="Pfam" id="PF00122">
    <property type="entry name" value="E1-E2_ATPase"/>
    <property type="match status" value="1"/>
</dbReference>
<dbReference type="SUPFAM" id="SSF56784">
    <property type="entry name" value="HAD-like"/>
    <property type="match status" value="1"/>
</dbReference>
<keyword evidence="4" id="KW-0109">Calcium transport</keyword>
<dbReference type="Pfam" id="PF08282">
    <property type="entry name" value="Hydrolase_3"/>
    <property type="match status" value="1"/>
</dbReference>
<feature type="domain" description="P-type ATPase A" evidence="18">
    <location>
        <begin position="254"/>
        <end position="350"/>
    </location>
</feature>
<evidence type="ECO:0000256" key="12">
    <source>
        <dbReference type="ARBA" id="ARBA00022989"/>
    </source>
</evidence>
<evidence type="ECO:0000256" key="2">
    <source>
        <dbReference type="ARBA" id="ARBA00012790"/>
    </source>
</evidence>
<comment type="subcellular location">
    <subcellularLocation>
        <location evidence="1">Endomembrane system</location>
        <topology evidence="1">Multi-pass membrane protein</topology>
    </subcellularLocation>
</comment>